<dbReference type="RefSeq" id="WP_353713829.1">
    <property type="nucleotide sequence ID" value="NZ_CP159307.1"/>
</dbReference>
<proteinExistence type="predicted"/>
<feature type="modified residue" description="4-aspartylphosphate" evidence="2">
    <location>
        <position position="55"/>
    </location>
</feature>
<evidence type="ECO:0000313" key="4">
    <source>
        <dbReference type="EMBL" id="XCH32555.1"/>
    </source>
</evidence>
<keyword evidence="1 2" id="KW-0597">Phosphoprotein</keyword>
<dbReference type="PANTHER" id="PTHR44591:SF3">
    <property type="entry name" value="RESPONSE REGULATORY DOMAIN-CONTAINING PROTEIN"/>
    <property type="match status" value="1"/>
</dbReference>
<reference evidence="4" key="1">
    <citation type="submission" date="2024-06" db="EMBL/GenBank/DDBJ databases">
        <title>A Novel Isolate, Dehalogenimonas sp. Strain 4OHTPN, Dechlorinates Aromatic 4 Hydroxy chlorothalonil by a Novel Reductive Dehalogenase.</title>
        <authorList>
            <person name="Liu G."/>
        </authorList>
    </citation>
    <scope>NUCLEOTIDE SEQUENCE</scope>
    <source>
        <strain evidence="4">4OHTPN</strain>
    </source>
</reference>
<organism evidence="4">
    <name type="scientific">Dehalogenimonas sp. 4OHTPN</name>
    <dbReference type="NCBI Taxonomy" id="3166643"/>
    <lineage>
        <taxon>Bacteria</taxon>
        <taxon>Bacillati</taxon>
        <taxon>Chloroflexota</taxon>
        <taxon>Dehalococcoidia</taxon>
        <taxon>Dehalococcoidales</taxon>
        <taxon>Dehalococcoidaceae</taxon>
        <taxon>Dehalogenimonas</taxon>
    </lineage>
</organism>
<dbReference type="Gene3D" id="3.40.50.2300">
    <property type="match status" value="1"/>
</dbReference>
<dbReference type="PANTHER" id="PTHR44591">
    <property type="entry name" value="STRESS RESPONSE REGULATOR PROTEIN 1"/>
    <property type="match status" value="1"/>
</dbReference>
<evidence type="ECO:0000259" key="3">
    <source>
        <dbReference type="PROSITE" id="PS50110"/>
    </source>
</evidence>
<evidence type="ECO:0000256" key="2">
    <source>
        <dbReference type="PROSITE-ProRule" id="PRU00169"/>
    </source>
</evidence>
<dbReference type="PROSITE" id="PS50110">
    <property type="entry name" value="RESPONSE_REGULATORY"/>
    <property type="match status" value="1"/>
</dbReference>
<accession>A0AAU8G893</accession>
<dbReference type="AlphaFoldDB" id="A0AAU8G893"/>
<dbReference type="CDD" id="cd17534">
    <property type="entry name" value="REC_DC-like"/>
    <property type="match status" value="1"/>
</dbReference>
<dbReference type="InterPro" id="IPR050595">
    <property type="entry name" value="Bact_response_regulator"/>
</dbReference>
<dbReference type="InterPro" id="IPR001789">
    <property type="entry name" value="Sig_transdc_resp-reg_receiver"/>
</dbReference>
<dbReference type="EMBL" id="CP159307">
    <property type="protein sequence ID" value="XCH32555.1"/>
    <property type="molecule type" value="Genomic_DNA"/>
</dbReference>
<dbReference type="SMART" id="SM00448">
    <property type="entry name" value="REC"/>
    <property type="match status" value="1"/>
</dbReference>
<evidence type="ECO:0000256" key="1">
    <source>
        <dbReference type="ARBA" id="ARBA00022553"/>
    </source>
</evidence>
<dbReference type="SUPFAM" id="SSF52172">
    <property type="entry name" value="CheY-like"/>
    <property type="match status" value="1"/>
</dbReference>
<feature type="domain" description="Response regulatory" evidence="3">
    <location>
        <begin position="5"/>
        <end position="120"/>
    </location>
</feature>
<dbReference type="InterPro" id="IPR011006">
    <property type="entry name" value="CheY-like_superfamily"/>
</dbReference>
<sequence>MAKARLMVVEDEAITAEDIRSSLEGMGYDVVAVAATGEEALRIAEKLKPDLVLMDIVLKGGHSGIATAGELRRRFSVPAVYLTAYADPATLAQAKLAEPLGFLTKPFNEADLRASVEMALYKAGAEAERQELIRKLQEALDKVKVLSGLIPICASCKQVRNDKGFWQSVENYITEHSEADFTHGICPACAKKLYPEYFDQLYGKGSGGTPE</sequence>
<dbReference type="Pfam" id="PF00072">
    <property type="entry name" value="Response_reg"/>
    <property type="match status" value="1"/>
</dbReference>
<gene>
    <name evidence="4" type="ORF">ABV300_05100</name>
</gene>
<name>A0AAU8G893_9CHLR</name>
<protein>
    <submittedName>
        <fullName evidence="4">Response regulator</fullName>
    </submittedName>
</protein>
<dbReference type="GO" id="GO:0000160">
    <property type="term" value="P:phosphorelay signal transduction system"/>
    <property type="evidence" value="ECO:0007669"/>
    <property type="project" value="InterPro"/>
</dbReference>